<reference evidence="1" key="1">
    <citation type="submission" date="2016-10" db="EMBL/GenBank/DDBJ databases">
        <authorList>
            <person name="Benchimol M."/>
            <person name="Almeida L.G."/>
            <person name="Vasconcelos A.T."/>
            <person name="Perreira-Neves A."/>
            <person name="Rosa I.A."/>
            <person name="Tasca T."/>
            <person name="Bogo M.R."/>
            <person name="de Souza W."/>
        </authorList>
    </citation>
    <scope>NUCLEOTIDE SEQUENCE [LARGE SCALE GENOMIC DNA]</scope>
    <source>
        <strain evidence="1">K</strain>
    </source>
</reference>
<dbReference type="AlphaFoldDB" id="A0A1J4KGE5"/>
<sequence>MENVYYRTISQPTAFASHESDGIAIGVNNDSHISHFVKHLKGKIRTNNKPNTDSKINTIQFRESSPGKNTAICHNKLDWRNYASKNVLFIDPSSMEDSFQGILNYIHICSETKFNVEEIAFDYTETKSNQTSDPTAIFSYNDKTRKFQTGTSKYPYFSIRFKRIRVRPVAYAIRSNVISDGSPHLQTFVFQGFDVDKQKWVLLDERVNSNDLIPDGHFALYNLYSEKYFQDFRILQTGRAHNSMMAFALAGFEIHGDVQLIDEESEVSGHDIHFAEIDSLEFNPYSFGNEDEWVSS</sequence>
<protein>
    <submittedName>
        <fullName evidence="1">Uncharacterized protein</fullName>
    </submittedName>
</protein>
<organism evidence="1 2">
    <name type="scientific">Tritrichomonas foetus</name>
    <dbReference type="NCBI Taxonomy" id="1144522"/>
    <lineage>
        <taxon>Eukaryota</taxon>
        <taxon>Metamonada</taxon>
        <taxon>Parabasalia</taxon>
        <taxon>Tritrichomonadida</taxon>
        <taxon>Tritrichomonadidae</taxon>
        <taxon>Tritrichomonas</taxon>
    </lineage>
</organism>
<proteinExistence type="predicted"/>
<accession>A0A1J4KGE5</accession>
<dbReference type="VEuPathDB" id="TrichDB:TRFO_20232"/>
<gene>
    <name evidence="1" type="ORF">TRFO_20232</name>
</gene>
<evidence type="ECO:0000313" key="2">
    <source>
        <dbReference type="Proteomes" id="UP000179807"/>
    </source>
</evidence>
<dbReference type="GeneID" id="94835983"/>
<comment type="caution">
    <text evidence="1">The sequence shown here is derived from an EMBL/GenBank/DDBJ whole genome shotgun (WGS) entry which is preliminary data.</text>
</comment>
<name>A0A1J4KGE5_9EUKA</name>
<dbReference type="RefSeq" id="XP_068363615.1">
    <property type="nucleotide sequence ID" value="XM_068501279.1"/>
</dbReference>
<dbReference type="EMBL" id="MLAK01000610">
    <property type="protein sequence ID" value="OHT10479.1"/>
    <property type="molecule type" value="Genomic_DNA"/>
</dbReference>
<keyword evidence="2" id="KW-1185">Reference proteome</keyword>
<dbReference type="Proteomes" id="UP000179807">
    <property type="component" value="Unassembled WGS sequence"/>
</dbReference>
<evidence type="ECO:0000313" key="1">
    <source>
        <dbReference type="EMBL" id="OHT10479.1"/>
    </source>
</evidence>